<gene>
    <name evidence="4" type="ORF">MGCH7_ch7g370</name>
</gene>
<evidence type="ECO:0000256" key="1">
    <source>
        <dbReference type="ARBA" id="ARBA00004123"/>
    </source>
</evidence>
<organism evidence="4">
    <name type="scientific">Pyricularia oryzae (strain 70-15 / ATCC MYA-4617 / FGSC 8958)</name>
    <name type="common">Rice blast fungus</name>
    <name type="synonym">Magnaporthe oryzae</name>
    <dbReference type="NCBI Taxonomy" id="242507"/>
    <lineage>
        <taxon>Eukaryota</taxon>
        <taxon>Fungi</taxon>
        <taxon>Dikarya</taxon>
        <taxon>Ascomycota</taxon>
        <taxon>Pezizomycotina</taxon>
        <taxon>Sordariomycetes</taxon>
        <taxon>Sordariomycetidae</taxon>
        <taxon>Magnaporthales</taxon>
        <taxon>Pyriculariaceae</taxon>
        <taxon>Pyricularia</taxon>
    </lineage>
</organism>
<accession>Q2KGG5</accession>
<reference evidence="4" key="1">
    <citation type="submission" date="2005-01" db="EMBL/GenBank/DDBJ databases">
        <title>The sequence of Magnaporthe grisea chromosome 7.</title>
        <authorList>
            <person name="Thon M.R."/>
            <person name="Pan H."/>
            <person name="Diener A."/>
            <person name="Papalas J."/>
            <person name="Taro A."/>
            <person name="Mitchell T."/>
            <person name="Dean R.A."/>
        </authorList>
    </citation>
    <scope>NUCLEOTIDE SEQUENCE</scope>
    <source>
        <strain evidence="4">70-15</strain>
    </source>
</reference>
<feature type="compositionally biased region" description="Low complexity" evidence="3">
    <location>
        <begin position="172"/>
        <end position="183"/>
    </location>
</feature>
<feature type="region of interest" description="Disordered" evidence="3">
    <location>
        <begin position="1"/>
        <end position="295"/>
    </location>
</feature>
<name>Q2KGG5_PYRO7</name>
<keyword evidence="2" id="KW-0539">Nucleus</keyword>
<evidence type="ECO:0008006" key="5">
    <source>
        <dbReference type="Google" id="ProtNLM"/>
    </source>
</evidence>
<dbReference type="GO" id="GO:0003677">
    <property type="term" value="F:DNA binding"/>
    <property type="evidence" value="ECO:0007669"/>
    <property type="project" value="InterPro"/>
</dbReference>
<feature type="compositionally biased region" description="Basic residues" evidence="3">
    <location>
        <begin position="803"/>
        <end position="813"/>
    </location>
</feature>
<protein>
    <recommendedName>
        <fullName evidence="5">5-Methylcytosine G/T mismatch-specific DNA glycosylase</fullName>
    </recommendedName>
</protein>
<sequence length="825" mass="89841">MPSKEQNRSDGVDKSELSADVVPEIARTRAPRPYPGFSKAHSKESVALDSKEDLSQQQSPAVSRTRRSNDPPTPEATDFGSGDAGSDKLKRSKSVDERKSSSSLRKSNDRPPSPPETNLSEPKDRRSSGTPTSTRSRDRDDAEGGGGGGVRSTVTSWLSRASSKHEDRSKVSTKSRASSSQATYLRAPTETETKATSRSGAPSTASSKRTIHVSTSRPDPIDVNFSPESAQDSSPKTPTATPQFPPPPPPMFSDSKRGAGGLRIHDPPEPVQTPSHGYGPPPPPPPPPPLSISETPKVNYLMQHGGLPKPVSKNFLDALPRQNGTRPSNPPLSGTETLFAPFFNLLDQYQTVLENQGSVAVATGHKTIARRILDRLDNVFTRDLPDDGCSCVMCEKTGRLARGLGWGEVLEKYKSENPPWPPFDLSSLGIRDPDEVVDSLPPRPDSPIKMDPDIAEEFRGHYLRQNKKVKAAVDKWLTSCAEAPPPQEVDDETLTFAILTNLDIEEQPYFNALLAGSKELQPAMRAPTPMRKKPRQDFLVRTGLALQRWYGLQLVPRDAETAVYLIKNLHMHDLLRAVSDINTSEWELLTSGRFDGFLWNGADDSMNDLLTPIAETPSSRAGTPNASGFFSPPMRNFTPSRGPTPYSRGPTPASFISGVSSAVVVPPGMPGGGNVGGKTAVTLDEELEVQVLSEVERHIYQGMEALEDAFEVLHQRAEAVRNALRQRNAGLQIGLSRRRAGSTALPTVASGGSVGTGQDGSPRFDTFYGQDDDTFSMANESDWGADEFGELRPDDSASNISSSRHRRPKRRNERRTPAPIEEEEE</sequence>
<feature type="region of interest" description="Disordered" evidence="3">
    <location>
        <begin position="739"/>
        <end position="825"/>
    </location>
</feature>
<evidence type="ECO:0000256" key="3">
    <source>
        <dbReference type="SAM" id="MobiDB-lite"/>
    </source>
</evidence>
<dbReference type="EMBL" id="CM000230">
    <property type="protein sequence ID" value="EAQ70963.1"/>
    <property type="molecule type" value="Genomic_DNA"/>
</dbReference>
<feature type="compositionally biased region" description="Basic and acidic residues" evidence="3">
    <location>
        <begin position="85"/>
        <end position="100"/>
    </location>
</feature>
<comment type="subcellular location">
    <subcellularLocation>
        <location evidence="1">Nucleus</location>
    </subcellularLocation>
</comment>
<feature type="compositionally biased region" description="Pro residues" evidence="3">
    <location>
        <begin position="279"/>
        <end position="290"/>
    </location>
</feature>
<feature type="compositionally biased region" description="Polar residues" evidence="3">
    <location>
        <begin position="196"/>
        <end position="217"/>
    </location>
</feature>
<dbReference type="PANTHER" id="PTHR15074:SF5">
    <property type="entry name" value="5-METHYLCYTOSINE G_T MISMATCH-SPECIFIC DNA GLYCOSYLASE"/>
    <property type="match status" value="1"/>
</dbReference>
<feature type="compositionally biased region" description="Polar residues" evidence="3">
    <location>
        <begin position="152"/>
        <end position="161"/>
    </location>
</feature>
<proteinExistence type="predicted"/>
<evidence type="ECO:0000256" key="2">
    <source>
        <dbReference type="ARBA" id="ARBA00023242"/>
    </source>
</evidence>
<dbReference type="InterPro" id="IPR045138">
    <property type="entry name" value="MeCP2/MBD4"/>
</dbReference>
<dbReference type="AlphaFoldDB" id="Q2KGG5"/>
<evidence type="ECO:0000313" key="4">
    <source>
        <dbReference type="EMBL" id="EAQ70963.1"/>
    </source>
</evidence>
<dbReference type="GO" id="GO:0005634">
    <property type="term" value="C:nucleus"/>
    <property type="evidence" value="ECO:0007669"/>
    <property type="project" value="UniProtKB-SubCell"/>
</dbReference>
<feature type="compositionally biased region" description="Basic and acidic residues" evidence="3">
    <location>
        <begin position="41"/>
        <end position="54"/>
    </location>
</feature>
<dbReference type="PANTHER" id="PTHR15074">
    <property type="entry name" value="METHYL-CPG-BINDING PROTEIN"/>
    <property type="match status" value="1"/>
</dbReference>
<feature type="compositionally biased region" description="Basic and acidic residues" evidence="3">
    <location>
        <begin position="1"/>
        <end position="17"/>
    </location>
</feature>